<feature type="transmembrane region" description="Helical" evidence="6">
    <location>
        <begin position="258"/>
        <end position="281"/>
    </location>
</feature>
<evidence type="ECO:0000256" key="5">
    <source>
        <dbReference type="ARBA" id="ARBA00023136"/>
    </source>
</evidence>
<name>A0A2R8BYB7_9RHOB</name>
<dbReference type="AlphaFoldDB" id="A0A2R8BYB7"/>
<dbReference type="Pfam" id="PF01594">
    <property type="entry name" value="AI-2E_transport"/>
    <property type="match status" value="1"/>
</dbReference>
<feature type="transmembrane region" description="Helical" evidence="6">
    <location>
        <begin position="293"/>
        <end position="314"/>
    </location>
</feature>
<evidence type="ECO:0000256" key="2">
    <source>
        <dbReference type="ARBA" id="ARBA00009773"/>
    </source>
</evidence>
<comment type="similarity">
    <text evidence="2">Belongs to the autoinducer-2 exporter (AI-2E) (TC 2.A.86) family.</text>
</comment>
<dbReference type="EMBL" id="ONZF01000007">
    <property type="protein sequence ID" value="SPJ25113.1"/>
    <property type="molecule type" value="Genomic_DNA"/>
</dbReference>
<feature type="transmembrane region" description="Helical" evidence="6">
    <location>
        <begin position="98"/>
        <end position="118"/>
    </location>
</feature>
<evidence type="ECO:0000256" key="6">
    <source>
        <dbReference type="SAM" id="Phobius"/>
    </source>
</evidence>
<dbReference type="InterPro" id="IPR002549">
    <property type="entry name" value="AI-2E-like"/>
</dbReference>
<feature type="transmembrane region" description="Helical" evidence="6">
    <location>
        <begin position="60"/>
        <end position="78"/>
    </location>
</feature>
<proteinExistence type="inferred from homology"/>
<accession>A0A2R8BYB7</accession>
<keyword evidence="3 6" id="KW-0812">Transmembrane</keyword>
<keyword evidence="4 6" id="KW-1133">Transmembrane helix</keyword>
<protein>
    <submittedName>
        <fullName evidence="7">AI-2 transport protein TqsA</fullName>
    </submittedName>
</protein>
<feature type="transmembrane region" description="Helical" evidence="6">
    <location>
        <begin position="231"/>
        <end position="252"/>
    </location>
</feature>
<dbReference type="PANTHER" id="PTHR21716">
    <property type="entry name" value="TRANSMEMBRANE PROTEIN"/>
    <property type="match status" value="1"/>
</dbReference>
<comment type="subcellular location">
    <subcellularLocation>
        <location evidence="1">Membrane</location>
        <topology evidence="1">Multi-pass membrane protein</topology>
    </subcellularLocation>
</comment>
<feature type="transmembrane region" description="Helical" evidence="6">
    <location>
        <begin position="334"/>
        <end position="360"/>
    </location>
</feature>
<evidence type="ECO:0000256" key="1">
    <source>
        <dbReference type="ARBA" id="ARBA00004141"/>
    </source>
</evidence>
<dbReference type="GO" id="GO:0016020">
    <property type="term" value="C:membrane"/>
    <property type="evidence" value="ECO:0007669"/>
    <property type="project" value="UniProtKB-SubCell"/>
</dbReference>
<evidence type="ECO:0000256" key="4">
    <source>
        <dbReference type="ARBA" id="ARBA00022989"/>
    </source>
</evidence>
<sequence>MKPDGPAGPGPLGTLALLRLEPTGARSQPKRTREVSLRSLTYGIALTLMIGWLLWIGQPILVPVIAALISVYVLSAAAEGMTRVPLLRHFPAMARRGLVLLAFTVGVVGLFVLIIGNLTDVVTALPRYESNLDALVTRGAAILGIEDEPTWETVRLATFDQIDMRSWITPLLFSLQGFGAGLFVVVLYAAFFMAERGTLSRKLVIATGGEENSERALLLLQRINERIGGYLFVKTVLNIVLGALSYILMLLIGIEFALFWAVLIGFFNYIPYFGSIIGVIFPVLLSLAQFGSFVIAGGVMLALSAAQIVIGAWLEPRLMGRAFNLSPFVVLLALSFWSTLWGLAGAILAVPMTASLVLVLAEINSTRPLAVMLSTSGKV</sequence>
<evidence type="ECO:0000256" key="3">
    <source>
        <dbReference type="ARBA" id="ARBA00022692"/>
    </source>
</evidence>
<reference evidence="7 8" key="1">
    <citation type="submission" date="2018-03" db="EMBL/GenBank/DDBJ databases">
        <authorList>
            <person name="Keele B.F."/>
        </authorList>
    </citation>
    <scope>NUCLEOTIDE SEQUENCE [LARGE SCALE GENOMIC DNA]</scope>
    <source>
        <strain evidence="7 8">CECT 8504</strain>
    </source>
</reference>
<evidence type="ECO:0000313" key="7">
    <source>
        <dbReference type="EMBL" id="SPJ25113.1"/>
    </source>
</evidence>
<dbReference type="Proteomes" id="UP000244912">
    <property type="component" value="Unassembled WGS sequence"/>
</dbReference>
<organism evidence="7 8">
    <name type="scientific">Palleronia abyssalis</name>
    <dbReference type="NCBI Taxonomy" id="1501240"/>
    <lineage>
        <taxon>Bacteria</taxon>
        <taxon>Pseudomonadati</taxon>
        <taxon>Pseudomonadota</taxon>
        <taxon>Alphaproteobacteria</taxon>
        <taxon>Rhodobacterales</taxon>
        <taxon>Roseobacteraceae</taxon>
        <taxon>Palleronia</taxon>
    </lineage>
</organism>
<feature type="transmembrane region" description="Helical" evidence="6">
    <location>
        <begin position="173"/>
        <end position="194"/>
    </location>
</feature>
<gene>
    <name evidence="7" type="primary">tqsA_3</name>
    <name evidence="7" type="ORF">PAA8504_02959</name>
</gene>
<evidence type="ECO:0000313" key="8">
    <source>
        <dbReference type="Proteomes" id="UP000244912"/>
    </source>
</evidence>
<dbReference type="PANTHER" id="PTHR21716:SF64">
    <property type="entry name" value="AI-2 TRANSPORT PROTEIN TQSA"/>
    <property type="match status" value="1"/>
</dbReference>
<keyword evidence="5 6" id="KW-0472">Membrane</keyword>
<keyword evidence="8" id="KW-1185">Reference proteome</keyword>
<dbReference type="GO" id="GO:0055085">
    <property type="term" value="P:transmembrane transport"/>
    <property type="evidence" value="ECO:0007669"/>
    <property type="project" value="TreeGrafter"/>
</dbReference>